<organism evidence="1 2">
    <name type="scientific">Malaciobacter marinus</name>
    <dbReference type="NCBI Taxonomy" id="505249"/>
    <lineage>
        <taxon>Bacteria</taxon>
        <taxon>Pseudomonadati</taxon>
        <taxon>Campylobacterota</taxon>
        <taxon>Epsilonproteobacteria</taxon>
        <taxon>Campylobacterales</taxon>
        <taxon>Arcobacteraceae</taxon>
        <taxon>Malaciobacter</taxon>
    </lineage>
</organism>
<dbReference type="AlphaFoldDB" id="A0AB36ZSG3"/>
<dbReference type="EMBL" id="PTIW01000039">
    <property type="protein sequence ID" value="PPK58282.1"/>
    <property type="molecule type" value="Genomic_DNA"/>
</dbReference>
<evidence type="ECO:0000313" key="2">
    <source>
        <dbReference type="Proteomes" id="UP000239861"/>
    </source>
</evidence>
<proteinExistence type="predicted"/>
<accession>A0AB36ZSG3</accession>
<name>A0AB36ZSG3_9BACT</name>
<dbReference type="Proteomes" id="UP000239861">
    <property type="component" value="Unassembled WGS sequence"/>
</dbReference>
<reference evidence="1 2" key="1">
    <citation type="submission" date="2018-02" db="EMBL/GenBank/DDBJ databases">
        <title>Subsurface microbial communities from deep shales in Ohio and West Virginia, USA.</title>
        <authorList>
            <person name="Wrighton K."/>
        </authorList>
    </citation>
    <scope>NUCLEOTIDE SEQUENCE [LARGE SCALE GENOMIC DNA]</scope>
    <source>
        <strain evidence="1 2">MARC-MIP3H16</strain>
    </source>
</reference>
<evidence type="ECO:0000313" key="1">
    <source>
        <dbReference type="EMBL" id="PPK58282.1"/>
    </source>
</evidence>
<gene>
    <name evidence="1" type="ORF">B0F89_1394</name>
</gene>
<dbReference type="Pfam" id="PF21980">
    <property type="entry name" value="MksE"/>
    <property type="match status" value="1"/>
</dbReference>
<sequence length="188" mass="22231">MDLLQLQEYKDIFQVIEECRVNGKFINENSSDYKIKEAYNFIYQYKQDVKDYYSIIGYTLRSDTGFFYFIIDIYENIPKPYCNGYVDYIDIYRFLKLLNSDIGSSDTGPYSASDMETRLNGDIELKAMIDKMSFLKKRSTNRESIDSIITRLKSDGFAESIGNKEEEFLILRSFKFIEDIIEDVEYEL</sequence>
<dbReference type="InterPro" id="IPR053841">
    <property type="entry name" value="MksE"/>
</dbReference>
<comment type="caution">
    <text evidence="1">The sequence shown here is derived from an EMBL/GenBank/DDBJ whole genome shotgun (WGS) entry which is preliminary data.</text>
</comment>
<protein>
    <submittedName>
        <fullName evidence="1">Uncharacterized protein</fullName>
    </submittedName>
</protein>
<dbReference type="RefSeq" id="WP_079577479.1">
    <property type="nucleotide sequence ID" value="NZ_FUYO01000005.1"/>
</dbReference>